<name>A0AAE8BI36_9CAUD</name>
<organism evidence="3 4">
    <name type="scientific">Enterococcus phage SSsP-1</name>
    <dbReference type="NCBI Taxonomy" id="2859527"/>
    <lineage>
        <taxon>Viruses</taxon>
        <taxon>Duplodnaviria</taxon>
        <taxon>Heunggongvirae</taxon>
        <taxon>Uroviricota</taxon>
        <taxon>Caudoviricetes</taxon>
        <taxon>Saphexavirus</taxon>
        <taxon>Saphexavirus SSsP1</taxon>
    </lineage>
</organism>
<evidence type="ECO:0000313" key="4">
    <source>
        <dbReference type="Proteomes" id="UP000827296"/>
    </source>
</evidence>
<dbReference type="Gene3D" id="3.90.1720.10">
    <property type="entry name" value="endopeptidase domain like (from Nostoc punctiforme)"/>
    <property type="match status" value="1"/>
</dbReference>
<reference evidence="3 4" key="1">
    <citation type="journal article" date="2022" name="Viruses">
        <title>Two Novel Lytic Bacteriophages Infecting Enterococcus spp. Are Promising Candidates for Targeted Antibacterial Therapy.</title>
        <authorList>
            <person name="Tkachev P.V."/>
            <person name="Pchelin I.M."/>
            <person name="Azarov D.V."/>
            <person name="Gorshkov A.N."/>
            <person name="Shamova O.V."/>
            <person name="Dmitriev A.V."/>
            <person name="Goncharov A.E."/>
        </authorList>
    </citation>
    <scope>NUCLEOTIDE SEQUENCE [LARGE SCALE GENOMIC DNA]</scope>
</reference>
<dbReference type="GO" id="GO:0001897">
    <property type="term" value="P:symbiont-mediated cytolysis of host cell"/>
    <property type="evidence" value="ECO:0007669"/>
    <property type="project" value="UniProtKB-ARBA"/>
</dbReference>
<keyword evidence="4" id="KW-1185">Reference proteome</keyword>
<evidence type="ECO:0000313" key="3">
    <source>
        <dbReference type="EMBL" id="QYI86593.1"/>
    </source>
</evidence>
<dbReference type="SUPFAM" id="SSF54001">
    <property type="entry name" value="Cysteine proteinases"/>
    <property type="match status" value="1"/>
</dbReference>
<proteinExistence type="predicted"/>
<dbReference type="EMBL" id="MZ333457">
    <property type="protein sequence ID" value="QYI86593.1"/>
    <property type="molecule type" value="Genomic_DNA"/>
</dbReference>
<dbReference type="Proteomes" id="UP000827296">
    <property type="component" value="Segment"/>
</dbReference>
<feature type="domain" description="Peptidase C51" evidence="2">
    <location>
        <begin position="4"/>
        <end position="137"/>
    </location>
</feature>
<protein>
    <submittedName>
        <fullName evidence="3">Lysin</fullName>
    </submittedName>
</protein>
<evidence type="ECO:0000256" key="1">
    <source>
        <dbReference type="ARBA" id="ARBA00022529"/>
    </source>
</evidence>
<accession>A0AAE8BI36</accession>
<dbReference type="InterPro" id="IPR007921">
    <property type="entry name" value="CHAP_dom"/>
</dbReference>
<dbReference type="Pfam" id="PF05257">
    <property type="entry name" value="CHAP"/>
    <property type="match status" value="1"/>
</dbReference>
<dbReference type="InterPro" id="IPR038765">
    <property type="entry name" value="Papain-like_cys_pep_sf"/>
</dbReference>
<dbReference type="PROSITE" id="PS50911">
    <property type="entry name" value="CHAP"/>
    <property type="match status" value="1"/>
</dbReference>
<sequence length="238" mass="26513">MVKVNDVVSYVNGLVGKGVDADGWYGTQCMDLTVDVMQRFFGWRPYGNAIALVDQPLPAGFQRIRTTSSTQIKAGDVLVWGLGYYAQYGHTAIATEDGRADGTFVSVDQNWNNPSLEVGSPAAPIHHNMDGVFGVIRPPYEAESKPAPAPAPKPDKPNLGQYKGDDDIMFIYYKKTKSNTTEQWFVIGGKRIYLPTMTYVKEAQDLIKRYNGNTNVTTYNYDNFGLKMMELAYPQVKV</sequence>
<evidence type="ECO:0000259" key="2">
    <source>
        <dbReference type="PROSITE" id="PS50911"/>
    </source>
</evidence>
<keyword evidence="1" id="KW-0929">Antimicrobial</keyword>